<dbReference type="InterPro" id="IPR051257">
    <property type="entry name" value="Diverse_CBS-Domain"/>
</dbReference>
<dbReference type="Gene3D" id="3.10.580.10">
    <property type="entry name" value="CBS-domain"/>
    <property type="match status" value="1"/>
</dbReference>
<name>A0A2H1EGR6_9ARCH</name>
<evidence type="ECO:0000259" key="3">
    <source>
        <dbReference type="PROSITE" id="PS51371"/>
    </source>
</evidence>
<proteinExistence type="predicted"/>
<gene>
    <name evidence="4" type="ORF">NSIN_20439</name>
</gene>
<dbReference type="SUPFAM" id="SSF54631">
    <property type="entry name" value="CBS-domain pair"/>
    <property type="match status" value="1"/>
</dbReference>
<organism evidence="4 5">
    <name type="scientific">Nitrosotalea sinensis</name>
    <dbReference type="NCBI Taxonomy" id="1499975"/>
    <lineage>
        <taxon>Archaea</taxon>
        <taxon>Nitrososphaerota</taxon>
        <taxon>Nitrososphaeria</taxon>
        <taxon>Nitrosotaleales</taxon>
        <taxon>Nitrosotaleaceae</taxon>
        <taxon>Nitrosotalea</taxon>
    </lineage>
</organism>
<sequence length="149" mass="16850">MTTARDIMSKKVITIETSSSTTEIAKIMNKNNISCIVLTKDDRPCGIITERDYLSKIISQNKKASDMSPSQIMSSPFVTVSTVSTADDVAQTMLENKIRHVVVMDNAHPVGIITITDFLKHLNTLVTDSSEYKKDLYESLFEEHEYWDR</sequence>
<feature type="domain" description="CBS" evidence="3">
    <location>
        <begin position="73"/>
        <end position="129"/>
    </location>
</feature>
<dbReference type="PANTHER" id="PTHR43080:SF29">
    <property type="entry name" value="OS02G0818000 PROTEIN"/>
    <property type="match status" value="1"/>
</dbReference>
<keyword evidence="1 2" id="KW-0129">CBS domain</keyword>
<dbReference type="EMBL" id="FRFC01000003">
    <property type="protein sequence ID" value="SHO44789.1"/>
    <property type="molecule type" value="Genomic_DNA"/>
</dbReference>
<keyword evidence="5" id="KW-1185">Reference proteome</keyword>
<dbReference type="RefSeq" id="WP_101009454.1">
    <property type="nucleotide sequence ID" value="NZ_FRFC01000003.1"/>
</dbReference>
<accession>A0A2H1EGR6</accession>
<protein>
    <recommendedName>
        <fullName evidence="3">CBS domain-containing protein</fullName>
    </recommendedName>
</protein>
<evidence type="ECO:0000256" key="1">
    <source>
        <dbReference type="ARBA" id="ARBA00023122"/>
    </source>
</evidence>
<evidence type="ECO:0000313" key="4">
    <source>
        <dbReference type="EMBL" id="SHO44789.1"/>
    </source>
</evidence>
<dbReference type="OrthoDB" id="43333at2157"/>
<dbReference type="InterPro" id="IPR000644">
    <property type="entry name" value="CBS_dom"/>
</dbReference>
<feature type="domain" description="CBS" evidence="3">
    <location>
        <begin position="8"/>
        <end position="63"/>
    </location>
</feature>
<dbReference type="Pfam" id="PF00571">
    <property type="entry name" value="CBS"/>
    <property type="match status" value="2"/>
</dbReference>
<dbReference type="InterPro" id="IPR046342">
    <property type="entry name" value="CBS_dom_sf"/>
</dbReference>
<dbReference type="SMART" id="SM00116">
    <property type="entry name" value="CBS"/>
    <property type="match status" value="2"/>
</dbReference>
<evidence type="ECO:0000256" key="2">
    <source>
        <dbReference type="PROSITE-ProRule" id="PRU00703"/>
    </source>
</evidence>
<dbReference type="AlphaFoldDB" id="A0A2H1EGR6"/>
<evidence type="ECO:0000313" key="5">
    <source>
        <dbReference type="Proteomes" id="UP000232412"/>
    </source>
</evidence>
<dbReference type="PANTHER" id="PTHR43080">
    <property type="entry name" value="CBS DOMAIN-CONTAINING PROTEIN CBSX3, MITOCHONDRIAL"/>
    <property type="match status" value="1"/>
</dbReference>
<dbReference type="PROSITE" id="PS51371">
    <property type="entry name" value="CBS"/>
    <property type="match status" value="2"/>
</dbReference>
<dbReference type="Proteomes" id="UP000232412">
    <property type="component" value="Unassembled WGS sequence"/>
</dbReference>
<reference evidence="5" key="1">
    <citation type="submission" date="2016-12" db="EMBL/GenBank/DDBJ databases">
        <authorList>
            <person name="Herbold C."/>
        </authorList>
    </citation>
    <scope>NUCLEOTIDE SEQUENCE [LARGE SCALE GENOMIC DNA]</scope>
</reference>